<dbReference type="AlphaFoldDB" id="A0A4D6HMT8"/>
<dbReference type="Proteomes" id="UP000296822">
    <property type="component" value="Chromosome"/>
</dbReference>
<dbReference type="GO" id="GO:0006281">
    <property type="term" value="P:DNA repair"/>
    <property type="evidence" value="ECO:0007669"/>
    <property type="project" value="InterPro"/>
</dbReference>
<dbReference type="KEGG" id="nbg:DV706_08485"/>
<protein>
    <submittedName>
        <fullName evidence="1">Uncharacterized protein</fullName>
    </submittedName>
</protein>
<dbReference type="EMBL" id="CP031305">
    <property type="protein sequence ID" value="QCC54508.1"/>
    <property type="molecule type" value="Genomic_DNA"/>
</dbReference>
<evidence type="ECO:0000313" key="2">
    <source>
        <dbReference type="Proteomes" id="UP000296822"/>
    </source>
</evidence>
<name>A0A4D6HMT8_9EURY</name>
<organism evidence="1 2">
    <name type="scientific">Natronorubrum bangense</name>
    <dbReference type="NCBI Taxonomy" id="61858"/>
    <lineage>
        <taxon>Archaea</taxon>
        <taxon>Methanobacteriati</taxon>
        <taxon>Methanobacteriota</taxon>
        <taxon>Stenosarchaea group</taxon>
        <taxon>Halobacteria</taxon>
        <taxon>Halobacteriales</taxon>
        <taxon>Natrialbaceae</taxon>
        <taxon>Natronorubrum</taxon>
    </lineage>
</organism>
<evidence type="ECO:0000313" key="1">
    <source>
        <dbReference type="EMBL" id="QCC54508.1"/>
    </source>
</evidence>
<sequence>MNLSRRLLEQKVNDYEDPIYEEELERIETLPEVFSSGEWTQDDLEWIIKWKVGTAFEKPTLRHIRSNSDEQIRRAIETAVNARAVGEKVNALTSIKGVGVPVASAILLFINPDRYTVIDVRAWGALYEMGYVDRELSDDPTIEEYLLYLGACWTLANEYDVSLRTLDMALWALGGED</sequence>
<accession>A0A4D6HMT8</accession>
<reference evidence="1 2" key="1">
    <citation type="journal article" date="2019" name="Nat. Commun.">
        <title>A new type of DNA phosphorothioation-based antiviral system in archaea.</title>
        <authorList>
            <person name="Xiong L."/>
            <person name="Liu S."/>
            <person name="Chen S."/>
            <person name="Xiao Y."/>
            <person name="Zhu B."/>
            <person name="Gao Y."/>
            <person name="Zhang Y."/>
            <person name="Chen B."/>
            <person name="Luo J."/>
            <person name="Deng Z."/>
            <person name="Chen X."/>
            <person name="Wang L."/>
            <person name="Chen S."/>
        </authorList>
    </citation>
    <scope>NUCLEOTIDE SEQUENCE [LARGE SCALE GENOMIC DNA]</scope>
    <source>
        <strain evidence="1 2">JCM 10635</strain>
    </source>
</reference>
<dbReference type="SUPFAM" id="SSF48150">
    <property type="entry name" value="DNA-glycosylase"/>
    <property type="match status" value="1"/>
</dbReference>
<gene>
    <name evidence="1" type="ORF">DV706_08485</name>
</gene>
<dbReference type="InterPro" id="IPR011257">
    <property type="entry name" value="DNA_glycosylase"/>
</dbReference>
<dbReference type="GO" id="GO:0003824">
    <property type="term" value="F:catalytic activity"/>
    <property type="evidence" value="ECO:0007669"/>
    <property type="project" value="InterPro"/>
</dbReference>
<proteinExistence type="predicted"/>